<dbReference type="KEGG" id="fpp:FPB0191_01198"/>
<dbReference type="Proteomes" id="UP000247838">
    <property type="component" value="Unassembled WGS sequence"/>
</dbReference>
<dbReference type="GO" id="GO:0003824">
    <property type="term" value="F:catalytic activity"/>
    <property type="evidence" value="ECO:0007669"/>
    <property type="project" value="InterPro"/>
</dbReference>
<dbReference type="EMBL" id="QGLM01000013">
    <property type="protein sequence ID" value="PXY95281.1"/>
    <property type="molecule type" value="Genomic_DNA"/>
</dbReference>
<keyword evidence="3" id="KW-0997">Cell inner membrane</keyword>
<dbReference type="GO" id="GO:0062054">
    <property type="term" value="F:fluoride channel activity"/>
    <property type="evidence" value="ECO:0007669"/>
    <property type="project" value="UniProtKB-UniRule"/>
</dbReference>
<dbReference type="SUPFAM" id="SSF53167">
    <property type="entry name" value="Purine and uridine phosphorylases"/>
    <property type="match status" value="1"/>
</dbReference>
<evidence type="ECO:0000256" key="7">
    <source>
        <dbReference type="ARBA" id="ARBA00023065"/>
    </source>
</evidence>
<feature type="transmembrane region" description="Helical" evidence="12">
    <location>
        <begin position="34"/>
        <end position="54"/>
    </location>
</feature>
<dbReference type="NCBIfam" id="TIGR00494">
    <property type="entry name" value="crcB"/>
    <property type="match status" value="1"/>
</dbReference>
<keyword evidence="6 12" id="KW-0915">Sodium</keyword>
<organism evidence="13 15">
    <name type="scientific">Frischella perrara</name>
    <dbReference type="NCBI Taxonomy" id="1267021"/>
    <lineage>
        <taxon>Bacteria</taxon>
        <taxon>Pseudomonadati</taxon>
        <taxon>Pseudomonadota</taxon>
        <taxon>Gammaproteobacteria</taxon>
        <taxon>Orbales</taxon>
        <taxon>Orbaceae</taxon>
        <taxon>Frischella</taxon>
    </lineage>
</organism>
<evidence type="ECO:0000256" key="11">
    <source>
        <dbReference type="ARBA" id="ARBA00035585"/>
    </source>
</evidence>
<dbReference type="EMBL" id="CP009056">
    <property type="protein sequence ID" value="AJA45022.1"/>
    <property type="molecule type" value="Genomic_DNA"/>
</dbReference>
<reference evidence="14 16" key="2">
    <citation type="submission" date="2018-05" db="EMBL/GenBank/DDBJ databases">
        <title>Reference genomes for bee gut microbiota database.</title>
        <authorList>
            <person name="Ellegaard K.M."/>
        </authorList>
    </citation>
    <scope>NUCLEOTIDE SEQUENCE [LARGE SCALE GENOMIC DNA]</scope>
    <source>
        <strain evidence="14 16">ESL0167</strain>
    </source>
</reference>
<dbReference type="Pfam" id="PF02537">
    <property type="entry name" value="CRCB"/>
    <property type="match status" value="1"/>
</dbReference>
<keyword evidence="12" id="KW-0813">Transport</keyword>
<evidence type="ECO:0000256" key="10">
    <source>
        <dbReference type="ARBA" id="ARBA00035120"/>
    </source>
</evidence>
<comment type="subcellular location">
    <subcellularLocation>
        <location evidence="1 12">Cell membrane</location>
        <topology evidence="1 12">Multi-pass membrane protein</topology>
    </subcellularLocation>
</comment>
<evidence type="ECO:0000256" key="6">
    <source>
        <dbReference type="ARBA" id="ARBA00023053"/>
    </source>
</evidence>
<evidence type="ECO:0000256" key="4">
    <source>
        <dbReference type="ARBA" id="ARBA00022692"/>
    </source>
</evidence>
<dbReference type="GO" id="GO:0009116">
    <property type="term" value="P:nucleoside metabolic process"/>
    <property type="evidence" value="ECO:0007669"/>
    <property type="project" value="InterPro"/>
</dbReference>
<keyword evidence="8 12" id="KW-0472">Membrane</keyword>
<gene>
    <name evidence="12" type="primary">fluC</name>
    <name evidence="12" type="synonym">crcB</name>
    <name evidence="14" type="ORF">DKK76_05740</name>
    <name evidence="13" type="ORF">FPB0191_01198</name>
</gene>
<keyword evidence="12" id="KW-0479">Metal-binding</keyword>
<accession>A0A0A7S2G4</accession>
<evidence type="ECO:0000313" key="14">
    <source>
        <dbReference type="EMBL" id="PXY95281.1"/>
    </source>
</evidence>
<sequence length="124" mass="13796">MLKTMFAIILGSSMGGLLRWLLSIRFNTLITIPFGTLLSNLIAGYIIGFAMMFFSHNPNISSEWRLFIMTGFCGGLSTFSTFSVEVISFFQRGQIALGCSTIFIHVMGSLLMTILGIITFQYLK</sequence>
<dbReference type="GO" id="GO:0005886">
    <property type="term" value="C:plasma membrane"/>
    <property type="evidence" value="ECO:0007669"/>
    <property type="project" value="UniProtKB-SubCell"/>
</dbReference>
<dbReference type="PANTHER" id="PTHR28259:SF1">
    <property type="entry name" value="FLUORIDE EXPORT PROTEIN 1-RELATED"/>
    <property type="match status" value="1"/>
</dbReference>
<dbReference type="GO" id="GO:0140114">
    <property type="term" value="P:cellular detoxification of fluoride"/>
    <property type="evidence" value="ECO:0007669"/>
    <property type="project" value="UniProtKB-UniRule"/>
</dbReference>
<keyword evidence="4 12" id="KW-0812">Transmembrane</keyword>
<feature type="transmembrane region" description="Helical" evidence="12">
    <location>
        <begin position="66"/>
        <end position="90"/>
    </location>
</feature>
<comment type="catalytic activity">
    <reaction evidence="11">
        <text>fluoride(in) = fluoride(out)</text>
        <dbReference type="Rhea" id="RHEA:76159"/>
        <dbReference type="ChEBI" id="CHEBI:17051"/>
    </reaction>
    <physiologicalReaction direction="left-to-right" evidence="11">
        <dbReference type="Rhea" id="RHEA:76160"/>
    </physiologicalReaction>
</comment>
<evidence type="ECO:0000313" key="16">
    <source>
        <dbReference type="Proteomes" id="UP000247838"/>
    </source>
</evidence>
<dbReference type="HAMAP" id="MF_00454">
    <property type="entry name" value="FluC"/>
    <property type="match status" value="1"/>
</dbReference>
<dbReference type="Proteomes" id="UP000030901">
    <property type="component" value="Chromosome"/>
</dbReference>
<evidence type="ECO:0000256" key="9">
    <source>
        <dbReference type="ARBA" id="ARBA00023303"/>
    </source>
</evidence>
<dbReference type="PANTHER" id="PTHR28259">
    <property type="entry name" value="FLUORIDE EXPORT PROTEIN 1-RELATED"/>
    <property type="match status" value="1"/>
</dbReference>
<evidence type="ECO:0000313" key="13">
    <source>
        <dbReference type="EMBL" id="AJA45022.1"/>
    </source>
</evidence>
<keyword evidence="5 12" id="KW-1133">Transmembrane helix</keyword>
<evidence type="ECO:0000256" key="5">
    <source>
        <dbReference type="ARBA" id="ARBA00022989"/>
    </source>
</evidence>
<name>A0A0A7S2G4_FRIPE</name>
<evidence type="ECO:0000256" key="2">
    <source>
        <dbReference type="ARBA" id="ARBA00022475"/>
    </source>
</evidence>
<evidence type="ECO:0000256" key="12">
    <source>
        <dbReference type="HAMAP-Rule" id="MF_00454"/>
    </source>
</evidence>
<comment type="activity regulation">
    <text evidence="12">Na(+) is not transported, but it plays an essential structural role and its presence is essential for fluoride channel function.</text>
</comment>
<keyword evidence="2 12" id="KW-1003">Cell membrane</keyword>
<feature type="binding site" evidence="12">
    <location>
        <position position="74"/>
    </location>
    <ligand>
        <name>Na(+)</name>
        <dbReference type="ChEBI" id="CHEBI:29101"/>
        <note>structural</note>
    </ligand>
</feature>
<evidence type="ECO:0000313" key="15">
    <source>
        <dbReference type="Proteomes" id="UP000030901"/>
    </source>
</evidence>
<reference evidence="13 15" key="1">
    <citation type="journal article" date="2014" name="Appl. Environ. Microbiol.">
        <title>Gut symbionts from distinct hosts exhibit genotoxic activity via divergent colibactin biosynthetic pathways.</title>
        <authorList>
            <person name="Engel P."/>
            <person name="Vizcaino M.I."/>
            <person name="Crawford J.M."/>
        </authorList>
    </citation>
    <scope>NUCLEOTIDE SEQUENCE [LARGE SCALE GENOMIC DNA]</scope>
    <source>
        <strain evidence="13 15">PEB0191</strain>
    </source>
</reference>
<protein>
    <recommendedName>
        <fullName evidence="12">Fluoride-specific ion channel FluC</fullName>
    </recommendedName>
</protein>
<feature type="transmembrane region" description="Helical" evidence="12">
    <location>
        <begin position="6"/>
        <end position="22"/>
    </location>
</feature>
<keyword evidence="15" id="KW-1185">Reference proteome</keyword>
<dbReference type="InterPro" id="IPR035994">
    <property type="entry name" value="Nucleoside_phosphorylase_sf"/>
</dbReference>
<dbReference type="HOGENOM" id="CLU_114342_3_3_6"/>
<feature type="binding site" evidence="12">
    <location>
        <position position="77"/>
    </location>
    <ligand>
        <name>Na(+)</name>
        <dbReference type="ChEBI" id="CHEBI:29101"/>
        <note>structural</note>
    </ligand>
</feature>
<dbReference type="OrthoDB" id="9806299at2"/>
<feature type="transmembrane region" description="Helical" evidence="12">
    <location>
        <begin position="102"/>
        <end position="123"/>
    </location>
</feature>
<comment type="similarity">
    <text evidence="10 12">Belongs to the fluoride channel Fluc/FEX (TC 1.A.43) family.</text>
</comment>
<dbReference type="NCBIfam" id="NF010792">
    <property type="entry name" value="PRK14196.1"/>
    <property type="match status" value="1"/>
</dbReference>
<proteinExistence type="inferred from homology"/>
<dbReference type="GO" id="GO:0046872">
    <property type="term" value="F:metal ion binding"/>
    <property type="evidence" value="ECO:0007669"/>
    <property type="project" value="UniProtKB-KW"/>
</dbReference>
<comment type="function">
    <text evidence="12">Fluoride-specific ion channel. Important for reducing fluoride concentration in the cell, thus reducing its toxicity.</text>
</comment>
<evidence type="ECO:0000256" key="1">
    <source>
        <dbReference type="ARBA" id="ARBA00004651"/>
    </source>
</evidence>
<dbReference type="InterPro" id="IPR003691">
    <property type="entry name" value="FluC"/>
</dbReference>
<evidence type="ECO:0000256" key="3">
    <source>
        <dbReference type="ARBA" id="ARBA00022519"/>
    </source>
</evidence>
<dbReference type="RefSeq" id="WP_039104657.1">
    <property type="nucleotide sequence ID" value="NZ_CP009056.1"/>
</dbReference>
<keyword evidence="7 12" id="KW-0406">Ion transport</keyword>
<evidence type="ECO:0000256" key="8">
    <source>
        <dbReference type="ARBA" id="ARBA00023136"/>
    </source>
</evidence>
<keyword evidence="9 12" id="KW-0407">Ion channel</keyword>
<dbReference type="AlphaFoldDB" id="A0A0A7S2G4"/>